<dbReference type="PANTHER" id="PTHR23279">
    <property type="entry name" value="DEFECTIVE PROBOSCIS EXTENSION RESPONSE DPR -RELATED"/>
    <property type="match status" value="1"/>
</dbReference>
<dbReference type="InterPro" id="IPR003598">
    <property type="entry name" value="Ig_sub2"/>
</dbReference>
<dbReference type="SMART" id="SM00408">
    <property type="entry name" value="IGc2"/>
    <property type="match status" value="2"/>
</dbReference>
<evidence type="ECO:0000313" key="4">
    <source>
        <dbReference type="EMBL" id="CAB3374921.1"/>
    </source>
</evidence>
<proteinExistence type="predicted"/>
<feature type="signal peptide" evidence="2">
    <location>
        <begin position="1"/>
        <end position="32"/>
    </location>
</feature>
<dbReference type="InterPro" id="IPR037448">
    <property type="entry name" value="Zig-8"/>
</dbReference>
<feature type="domain" description="Ig-like" evidence="3">
    <location>
        <begin position="207"/>
        <end position="305"/>
    </location>
</feature>
<evidence type="ECO:0000256" key="2">
    <source>
        <dbReference type="SAM" id="SignalP"/>
    </source>
</evidence>
<dbReference type="GO" id="GO:0032589">
    <property type="term" value="C:neuron projection membrane"/>
    <property type="evidence" value="ECO:0007669"/>
    <property type="project" value="TreeGrafter"/>
</dbReference>
<feature type="domain" description="Ig-like" evidence="3">
    <location>
        <begin position="103"/>
        <end position="199"/>
    </location>
</feature>
<reference evidence="4 5" key="1">
    <citation type="submission" date="2020-04" db="EMBL/GenBank/DDBJ databases">
        <authorList>
            <person name="Alioto T."/>
            <person name="Alioto T."/>
            <person name="Gomez Garrido J."/>
        </authorList>
    </citation>
    <scope>NUCLEOTIDE SEQUENCE [LARGE SCALE GENOMIC DNA]</scope>
</reference>
<dbReference type="InterPro" id="IPR003599">
    <property type="entry name" value="Ig_sub"/>
</dbReference>
<accession>A0A8S1D221</accession>
<protein>
    <recommendedName>
        <fullName evidence="3">Ig-like domain-containing protein</fullName>
    </recommendedName>
</protein>
<dbReference type="Pfam" id="PF13927">
    <property type="entry name" value="Ig_3"/>
    <property type="match status" value="1"/>
</dbReference>
<dbReference type="EMBL" id="CADEPI010000105">
    <property type="protein sequence ID" value="CAB3374921.1"/>
    <property type="molecule type" value="Genomic_DNA"/>
</dbReference>
<dbReference type="InterPro" id="IPR013098">
    <property type="entry name" value="Ig_I-set"/>
</dbReference>
<keyword evidence="2" id="KW-0732">Signal</keyword>
<dbReference type="InterPro" id="IPR013106">
    <property type="entry name" value="Ig_V-set"/>
</dbReference>
<comment type="caution">
    <text evidence="4">The sequence shown here is derived from an EMBL/GenBank/DDBJ whole genome shotgun (WGS) entry which is preliminary data.</text>
</comment>
<dbReference type="InterPro" id="IPR007110">
    <property type="entry name" value="Ig-like_dom"/>
</dbReference>
<dbReference type="FunFam" id="2.60.40.10:FF:001278">
    <property type="entry name" value="Defective proboscis extension response"/>
    <property type="match status" value="1"/>
</dbReference>
<dbReference type="Gene3D" id="2.60.40.10">
    <property type="entry name" value="Immunoglobulins"/>
    <property type="match status" value="2"/>
</dbReference>
<dbReference type="SMART" id="SM00409">
    <property type="entry name" value="IG"/>
    <property type="match status" value="2"/>
</dbReference>
<feature type="chain" id="PRO_5035827025" description="Ig-like domain-containing protein" evidence="2">
    <location>
        <begin position="33"/>
        <end position="360"/>
    </location>
</feature>
<dbReference type="InterPro" id="IPR036179">
    <property type="entry name" value="Ig-like_dom_sf"/>
</dbReference>
<dbReference type="Proteomes" id="UP000494165">
    <property type="component" value="Unassembled WGS sequence"/>
</dbReference>
<organism evidence="4 5">
    <name type="scientific">Cloeon dipterum</name>
    <dbReference type="NCBI Taxonomy" id="197152"/>
    <lineage>
        <taxon>Eukaryota</taxon>
        <taxon>Metazoa</taxon>
        <taxon>Ecdysozoa</taxon>
        <taxon>Arthropoda</taxon>
        <taxon>Hexapoda</taxon>
        <taxon>Insecta</taxon>
        <taxon>Pterygota</taxon>
        <taxon>Palaeoptera</taxon>
        <taxon>Ephemeroptera</taxon>
        <taxon>Pisciforma</taxon>
        <taxon>Baetidae</taxon>
        <taxon>Cloeon</taxon>
    </lineage>
</organism>
<keyword evidence="5" id="KW-1185">Reference proteome</keyword>
<evidence type="ECO:0000256" key="1">
    <source>
        <dbReference type="SAM" id="MobiDB-lite"/>
    </source>
</evidence>
<feature type="region of interest" description="Disordered" evidence="1">
    <location>
        <begin position="33"/>
        <end position="58"/>
    </location>
</feature>
<dbReference type="PROSITE" id="PS50835">
    <property type="entry name" value="IG_LIKE"/>
    <property type="match status" value="2"/>
</dbReference>
<dbReference type="AlphaFoldDB" id="A0A8S1D221"/>
<gene>
    <name evidence="4" type="ORF">CLODIP_2_CD15115</name>
</gene>
<evidence type="ECO:0000259" key="3">
    <source>
        <dbReference type="PROSITE" id="PS50835"/>
    </source>
</evidence>
<dbReference type="PANTHER" id="PTHR23279:SF12">
    <property type="entry name" value="DEFECTIVE PROBOSCIS EXTENSION RESPONSE 14, ISOFORM A-RELATED"/>
    <property type="match status" value="1"/>
</dbReference>
<dbReference type="FunFam" id="2.60.40.10:FF:001598">
    <property type="entry name" value="Defective proboscis extension response"/>
    <property type="match status" value="1"/>
</dbReference>
<dbReference type="SMART" id="SM00406">
    <property type="entry name" value="IGv"/>
    <property type="match status" value="2"/>
</dbReference>
<dbReference type="Pfam" id="PF07679">
    <property type="entry name" value="I-set"/>
    <property type="match status" value="1"/>
</dbReference>
<name>A0A8S1D221_9INSE</name>
<sequence length="360" mass="39786">MTCLTTSASSPVIFVACGFVSLLLLLPNATEGIVKPPPPPSHNAGGQGAQQQQQQQAANGNAPKSFWYDFTSPFTESYDDQEAAEANTEESPGAEEVTTEPLPFFEDVDSSNVTAQLGSTAILHCRVNDLREKTVSWVRRHGEELRLITFGLHTYISDSRFSLLFEAPNDWRLQIRYASARDQGHYECQVSSHPPRVLQVLLTVVAPRVEIVDERGVPMVDKFYKTGSTIELKCVISQVPHPSTYVTWKHGQRMLNYDTSRGGISVKTDILSSGATSFLYIANANQHDSGNYTCALTDVADATISVHVLNGKFVLLLFSIFPPHPRNRICAFRNWGSSLLLSFYFSRWPEKLAALGDKGG</sequence>
<dbReference type="OrthoDB" id="6354602at2759"/>
<evidence type="ECO:0000313" key="5">
    <source>
        <dbReference type="Proteomes" id="UP000494165"/>
    </source>
</evidence>
<dbReference type="GO" id="GO:0050808">
    <property type="term" value="P:synapse organization"/>
    <property type="evidence" value="ECO:0007669"/>
    <property type="project" value="TreeGrafter"/>
</dbReference>
<dbReference type="SUPFAM" id="SSF48726">
    <property type="entry name" value="Immunoglobulin"/>
    <property type="match status" value="2"/>
</dbReference>
<feature type="compositionally biased region" description="Low complexity" evidence="1">
    <location>
        <begin position="49"/>
        <end position="58"/>
    </location>
</feature>
<dbReference type="InterPro" id="IPR013783">
    <property type="entry name" value="Ig-like_fold"/>
</dbReference>